<evidence type="ECO:0008006" key="3">
    <source>
        <dbReference type="Google" id="ProtNLM"/>
    </source>
</evidence>
<evidence type="ECO:0000313" key="2">
    <source>
        <dbReference type="Proteomes" id="UP000475385"/>
    </source>
</evidence>
<dbReference type="GO" id="GO:0015774">
    <property type="term" value="P:polysaccharide transport"/>
    <property type="evidence" value="ECO:0007669"/>
    <property type="project" value="InterPro"/>
</dbReference>
<dbReference type="GO" id="GO:0000271">
    <property type="term" value="P:polysaccharide biosynthetic process"/>
    <property type="evidence" value="ECO:0007669"/>
    <property type="project" value="InterPro"/>
</dbReference>
<reference evidence="1 2" key="1">
    <citation type="submission" date="2020-03" db="EMBL/GenBank/DDBJ databases">
        <title>Roseomonas stagni sp. nov., isolated from pond water in Japan.</title>
        <authorList>
            <person name="Furuhata K."/>
            <person name="Miyamoto H."/>
            <person name="Goto K."/>
        </authorList>
    </citation>
    <scope>NUCLEOTIDE SEQUENCE [LARGE SCALE GENOMIC DNA]</scope>
    <source>
        <strain evidence="1 2">PeD5</strain>
    </source>
</reference>
<dbReference type="Proteomes" id="UP000475385">
    <property type="component" value="Unassembled WGS sequence"/>
</dbReference>
<organism evidence="1 2">
    <name type="scientific">Falsiroseomonas algicola</name>
    <dbReference type="NCBI Taxonomy" id="2716930"/>
    <lineage>
        <taxon>Bacteria</taxon>
        <taxon>Pseudomonadati</taxon>
        <taxon>Pseudomonadota</taxon>
        <taxon>Alphaproteobacteria</taxon>
        <taxon>Acetobacterales</taxon>
        <taxon>Roseomonadaceae</taxon>
        <taxon>Falsiroseomonas</taxon>
    </lineage>
</organism>
<dbReference type="Pfam" id="PF05159">
    <property type="entry name" value="Capsule_synth"/>
    <property type="match status" value="2"/>
</dbReference>
<protein>
    <recommendedName>
        <fullName evidence="3">Capsular polysaccharide biosynthesis protein</fullName>
    </recommendedName>
</protein>
<dbReference type="CDD" id="cd16439">
    <property type="entry name" value="beta_Kdo_transferase_KpsC_2"/>
    <property type="match status" value="1"/>
</dbReference>
<comment type="caution">
    <text evidence="1">The sequence shown here is derived from an EMBL/GenBank/DDBJ whole genome shotgun (WGS) entry which is preliminary data.</text>
</comment>
<accession>A0A6M1LM29</accession>
<dbReference type="AlphaFoldDB" id="A0A6M1LM29"/>
<sequence>MPPPEAPATTAPPLRLPAPVLAALPHLPSFWPERRVLAAGDAPPDAAPEGLGAPLAWTPGPFRPSRLAGREVPVLLVVGPGPDPLGAALRHPPARPDLALARRVMAAMAAGRIGAPAGLPETGAVRPGAALLIDPCDPAEAPAAQARLAALRAAAREVVVAPDPFADGPPVLPPADLPRLSPWALLAGAASIHGASRPLALLALAAGVPVADGPLAGADPAETWAAIVAATRAADPFTRRPCSIEQGLAILALWREREAEARGIAACLGVHPYKRDRVRALLASSGPAPGFHGRAMPAIAAAKARGGAVLAWAASAPADLRARCAAAGVELRWLEDGFIRSAGLGAAFRPGASFTLDSGGAYFDPAAPSDLTRLIEAGGFAPDVLARAAALRAAVVARGITKYNLGGAAPSIAAPPGRQVVLVPGQVEDDASVRLGGGAIRRNIDLLRAVRAAAPDAFIVYKPHPDIEAGFRRGRIPKAELAGLADQVAERAPMAALLDRVDAVHTLTSLTGFEALLRGLPVTCWGMPFYAGWGLTEDRGALPPGAPPRRRRATLDELVAASLVLYPRCIDPLTLLPCPPEVLLDRMGQPGLFPPGRFSAIRAAEGWIRRGVARLRGWR</sequence>
<gene>
    <name evidence="1" type="ORF">G3576_15430</name>
</gene>
<dbReference type="EMBL" id="JAAIKB010000005">
    <property type="protein sequence ID" value="NGM21415.1"/>
    <property type="molecule type" value="Genomic_DNA"/>
</dbReference>
<proteinExistence type="predicted"/>
<dbReference type="RefSeq" id="WP_164695305.1">
    <property type="nucleotide sequence ID" value="NZ_JAAIKB010000005.1"/>
</dbReference>
<keyword evidence="2" id="KW-1185">Reference proteome</keyword>
<dbReference type="InterPro" id="IPR007833">
    <property type="entry name" value="Capsule_polysaccharide_synth"/>
</dbReference>
<evidence type="ECO:0000313" key="1">
    <source>
        <dbReference type="EMBL" id="NGM21415.1"/>
    </source>
</evidence>
<name>A0A6M1LM29_9PROT</name>